<name>A0A0S4JMR2_BODSA</name>
<sequence length="150" mass="16541">MSQISKGAVPSRQVQQQQQDAVVVLVVPRREEHLQPMQLKAGGAPPADAAEGPPIAQQLNEATVSLEMFSHFVSSKVQEIEVEEELKAALQIFELPNRPGHIQLSTLRTAVTSWGDRLSSDEVEEMIKDADASEDGIVVIEDFIRSIMLR</sequence>
<organism evidence="2 3">
    <name type="scientific">Bodo saltans</name>
    <name type="common">Flagellated protozoan</name>
    <dbReference type="NCBI Taxonomy" id="75058"/>
    <lineage>
        <taxon>Eukaryota</taxon>
        <taxon>Discoba</taxon>
        <taxon>Euglenozoa</taxon>
        <taxon>Kinetoplastea</taxon>
        <taxon>Metakinetoplastina</taxon>
        <taxon>Eubodonida</taxon>
        <taxon>Bodonidae</taxon>
        <taxon>Bodo</taxon>
    </lineage>
</organism>
<dbReference type="PANTHER" id="PTHR23048:SF0">
    <property type="entry name" value="CALMODULIN LIKE 3"/>
    <property type="match status" value="1"/>
</dbReference>
<keyword evidence="1" id="KW-0677">Repeat</keyword>
<dbReference type="InterPro" id="IPR011992">
    <property type="entry name" value="EF-hand-dom_pair"/>
</dbReference>
<dbReference type="Gene3D" id="1.10.238.10">
    <property type="entry name" value="EF-hand"/>
    <property type="match status" value="1"/>
</dbReference>
<dbReference type="EMBL" id="CYKH01001857">
    <property type="protein sequence ID" value="CUG90692.1"/>
    <property type="molecule type" value="Genomic_DNA"/>
</dbReference>
<evidence type="ECO:0000313" key="2">
    <source>
        <dbReference type="EMBL" id="CUG90692.1"/>
    </source>
</evidence>
<dbReference type="SUPFAM" id="SSF47473">
    <property type="entry name" value="EF-hand"/>
    <property type="match status" value="1"/>
</dbReference>
<dbReference type="PANTHER" id="PTHR23048">
    <property type="entry name" value="MYOSIN LIGHT CHAIN 1, 3"/>
    <property type="match status" value="1"/>
</dbReference>
<dbReference type="Proteomes" id="UP000051952">
    <property type="component" value="Unassembled WGS sequence"/>
</dbReference>
<dbReference type="InterPro" id="IPR050230">
    <property type="entry name" value="CALM/Myosin/TropC-like"/>
</dbReference>
<proteinExistence type="predicted"/>
<dbReference type="OrthoDB" id="435273at2759"/>
<evidence type="ECO:0008006" key="4">
    <source>
        <dbReference type="Google" id="ProtNLM"/>
    </source>
</evidence>
<dbReference type="VEuPathDB" id="TriTrypDB:BSAL_28320"/>
<accession>A0A0S4JMR2</accession>
<dbReference type="AlphaFoldDB" id="A0A0S4JMR2"/>
<evidence type="ECO:0000313" key="3">
    <source>
        <dbReference type="Proteomes" id="UP000051952"/>
    </source>
</evidence>
<dbReference type="FunFam" id="1.10.238.10:FF:000003">
    <property type="entry name" value="Calmodulin A"/>
    <property type="match status" value="1"/>
</dbReference>
<keyword evidence="3" id="KW-1185">Reference proteome</keyword>
<protein>
    <recommendedName>
        <fullName evidence="4">Calmodulin</fullName>
    </recommendedName>
</protein>
<gene>
    <name evidence="2" type="ORF">BSAL_28320</name>
</gene>
<dbReference type="GO" id="GO:0016460">
    <property type="term" value="C:myosin II complex"/>
    <property type="evidence" value="ECO:0007669"/>
    <property type="project" value="TreeGrafter"/>
</dbReference>
<evidence type="ECO:0000256" key="1">
    <source>
        <dbReference type="ARBA" id="ARBA00022737"/>
    </source>
</evidence>
<reference evidence="3" key="1">
    <citation type="submission" date="2015-09" db="EMBL/GenBank/DDBJ databases">
        <authorList>
            <consortium name="Pathogen Informatics"/>
        </authorList>
    </citation>
    <scope>NUCLEOTIDE SEQUENCE [LARGE SCALE GENOMIC DNA]</scope>
    <source>
        <strain evidence="3">Lake Konstanz</strain>
    </source>
</reference>